<comment type="caution">
    <text evidence="3">The sequence shown here is derived from an EMBL/GenBank/DDBJ whole genome shotgun (WGS) entry which is preliminary data.</text>
</comment>
<sequence>MEPILMENLALGSPTGETPLKPQAQLIDEVSVQRFYPARDDPFVAAKPWLCSRFGKRQSALAEKKARLQQEYQALHTEWRRHCNSITVYVKPVETESIPVPGRTTRRTAANLGDTVRSDLEMEQIIASLGYDEATDPNQLSARNLAVIPDMISVTGQTKYVYDDTNHLVQDPASYYALNTGIHDWTDQEKETFLDKYAAFPKQFGTISSFLPNKSASQCVDFYYLHKKKLIDFRRVVSQFAPGKRRGRRPGKQKGNGLLSDIRQHDLEVHRDSDDSPSYHGPGRPTTRGRRGGAPDSVRKPSGRRNALQLDTTSTATPTPEPEARPKRRREGEPKKKKRGRKPKSAAIIVHTEELVTPAVTPPPSMNMDRPPASMEWKQDDKGSHSLSGRRLS</sequence>
<dbReference type="PANTHER" id="PTHR13992">
    <property type="entry name" value="NUCLEAR RECEPTOR CO-REPRESSOR RELATED NCOR"/>
    <property type="match status" value="1"/>
</dbReference>
<feature type="compositionally biased region" description="Basic and acidic residues" evidence="1">
    <location>
        <begin position="322"/>
        <end position="334"/>
    </location>
</feature>
<feature type="compositionally biased region" description="Basic residues" evidence="1">
    <location>
        <begin position="335"/>
        <end position="344"/>
    </location>
</feature>
<feature type="region of interest" description="Disordered" evidence="1">
    <location>
        <begin position="267"/>
        <end position="393"/>
    </location>
</feature>
<dbReference type="SMART" id="SM00717">
    <property type="entry name" value="SANT"/>
    <property type="match status" value="1"/>
</dbReference>
<dbReference type="GO" id="GO:0034967">
    <property type="term" value="C:Set3 complex"/>
    <property type="evidence" value="ECO:0007669"/>
    <property type="project" value="TreeGrafter"/>
</dbReference>
<dbReference type="InterPro" id="IPR001005">
    <property type="entry name" value="SANT/Myb"/>
</dbReference>
<accession>A0AAD7C0X3</accession>
<dbReference type="InterPro" id="IPR009057">
    <property type="entry name" value="Homeodomain-like_sf"/>
</dbReference>
<dbReference type="InterPro" id="IPR051571">
    <property type="entry name" value="N-CoR_corepressor"/>
</dbReference>
<dbReference type="EMBL" id="JARKIF010000007">
    <property type="protein sequence ID" value="KAJ7634755.1"/>
    <property type="molecule type" value="Genomic_DNA"/>
</dbReference>
<dbReference type="SUPFAM" id="SSF46689">
    <property type="entry name" value="Homeodomain-like"/>
    <property type="match status" value="1"/>
</dbReference>
<dbReference type="Gene3D" id="1.10.10.60">
    <property type="entry name" value="Homeodomain-like"/>
    <property type="match status" value="1"/>
</dbReference>
<dbReference type="Pfam" id="PF00249">
    <property type="entry name" value="Myb_DNA-binding"/>
    <property type="match status" value="1"/>
</dbReference>
<feature type="domain" description="SANT" evidence="2">
    <location>
        <begin position="180"/>
        <end position="231"/>
    </location>
</feature>
<reference evidence="3" key="1">
    <citation type="submission" date="2023-03" db="EMBL/GenBank/DDBJ databases">
        <title>Massive genome expansion in bonnet fungi (Mycena s.s.) driven by repeated elements and novel gene families across ecological guilds.</title>
        <authorList>
            <consortium name="Lawrence Berkeley National Laboratory"/>
            <person name="Harder C.B."/>
            <person name="Miyauchi S."/>
            <person name="Viragh M."/>
            <person name="Kuo A."/>
            <person name="Thoen E."/>
            <person name="Andreopoulos B."/>
            <person name="Lu D."/>
            <person name="Skrede I."/>
            <person name="Drula E."/>
            <person name="Henrissat B."/>
            <person name="Morin E."/>
            <person name="Kohler A."/>
            <person name="Barry K."/>
            <person name="LaButti K."/>
            <person name="Morin E."/>
            <person name="Salamov A."/>
            <person name="Lipzen A."/>
            <person name="Mereny Z."/>
            <person name="Hegedus B."/>
            <person name="Baldrian P."/>
            <person name="Stursova M."/>
            <person name="Weitz H."/>
            <person name="Taylor A."/>
            <person name="Grigoriev I.V."/>
            <person name="Nagy L.G."/>
            <person name="Martin F."/>
            <person name="Kauserud H."/>
        </authorList>
    </citation>
    <scope>NUCLEOTIDE SEQUENCE</scope>
    <source>
        <strain evidence="3">9284</strain>
    </source>
</reference>
<dbReference type="GO" id="GO:0006357">
    <property type="term" value="P:regulation of transcription by RNA polymerase II"/>
    <property type="evidence" value="ECO:0007669"/>
    <property type="project" value="TreeGrafter"/>
</dbReference>
<protein>
    <recommendedName>
        <fullName evidence="2">SANT domain-containing protein</fullName>
    </recommendedName>
</protein>
<dbReference type="Proteomes" id="UP001221142">
    <property type="component" value="Unassembled WGS sequence"/>
</dbReference>
<evidence type="ECO:0000313" key="3">
    <source>
        <dbReference type="EMBL" id="KAJ7634755.1"/>
    </source>
</evidence>
<keyword evidence="4" id="KW-1185">Reference proteome</keyword>
<proteinExistence type="predicted"/>
<gene>
    <name evidence="3" type="ORF">FB45DRAFT_977749</name>
</gene>
<evidence type="ECO:0000256" key="1">
    <source>
        <dbReference type="SAM" id="MobiDB-lite"/>
    </source>
</evidence>
<name>A0AAD7C0X3_9AGAR</name>
<evidence type="ECO:0000313" key="4">
    <source>
        <dbReference type="Proteomes" id="UP001221142"/>
    </source>
</evidence>
<dbReference type="AlphaFoldDB" id="A0AAD7C0X3"/>
<dbReference type="PANTHER" id="PTHR13992:SF39">
    <property type="entry name" value="SMRTER, ISOFORM G"/>
    <property type="match status" value="1"/>
</dbReference>
<evidence type="ECO:0000259" key="2">
    <source>
        <dbReference type="PROSITE" id="PS51293"/>
    </source>
</evidence>
<organism evidence="3 4">
    <name type="scientific">Roridomyces roridus</name>
    <dbReference type="NCBI Taxonomy" id="1738132"/>
    <lineage>
        <taxon>Eukaryota</taxon>
        <taxon>Fungi</taxon>
        <taxon>Dikarya</taxon>
        <taxon>Basidiomycota</taxon>
        <taxon>Agaricomycotina</taxon>
        <taxon>Agaricomycetes</taxon>
        <taxon>Agaricomycetidae</taxon>
        <taxon>Agaricales</taxon>
        <taxon>Marasmiineae</taxon>
        <taxon>Mycenaceae</taxon>
        <taxon>Roridomyces</taxon>
    </lineage>
</organism>
<dbReference type="InterPro" id="IPR017884">
    <property type="entry name" value="SANT_dom"/>
</dbReference>
<dbReference type="PROSITE" id="PS51293">
    <property type="entry name" value="SANT"/>
    <property type="match status" value="1"/>
</dbReference>
<dbReference type="CDD" id="cd00167">
    <property type="entry name" value="SANT"/>
    <property type="match status" value="1"/>
</dbReference>